<dbReference type="InterPro" id="IPR011009">
    <property type="entry name" value="Kinase-like_dom_sf"/>
</dbReference>
<dbReference type="PANTHER" id="PTHR47829">
    <property type="entry name" value="HYDROLASE, PUTATIVE (AFU_ORTHOLOGUE AFUA_1G12880)-RELATED"/>
    <property type="match status" value="1"/>
</dbReference>
<dbReference type="PANTHER" id="PTHR47829:SF1">
    <property type="entry name" value="HAD FAMILY PHOSPHATASE"/>
    <property type="match status" value="1"/>
</dbReference>
<organism evidence="2 3">
    <name type="scientific">Pseudonocardia ailaonensis</name>
    <dbReference type="NCBI Taxonomy" id="367279"/>
    <lineage>
        <taxon>Bacteria</taxon>
        <taxon>Bacillati</taxon>
        <taxon>Actinomycetota</taxon>
        <taxon>Actinomycetes</taxon>
        <taxon>Pseudonocardiales</taxon>
        <taxon>Pseudonocardiaceae</taxon>
        <taxon>Pseudonocardia</taxon>
    </lineage>
</organism>
<dbReference type="InterPro" id="IPR041726">
    <property type="entry name" value="ACAD10_11_N"/>
</dbReference>
<dbReference type="Gene3D" id="3.90.1200.10">
    <property type="match status" value="1"/>
</dbReference>
<dbReference type="Pfam" id="PF01636">
    <property type="entry name" value="APH"/>
    <property type="match status" value="1"/>
</dbReference>
<dbReference type="Gene3D" id="3.30.200.20">
    <property type="entry name" value="Phosphorylase Kinase, domain 1"/>
    <property type="match status" value="1"/>
</dbReference>
<comment type="caution">
    <text evidence="2">The sequence shown here is derived from an EMBL/GenBank/DDBJ whole genome shotgun (WGS) entry which is preliminary data.</text>
</comment>
<proteinExistence type="predicted"/>
<evidence type="ECO:0000313" key="3">
    <source>
        <dbReference type="Proteomes" id="UP001500449"/>
    </source>
</evidence>
<dbReference type="RefSeq" id="WP_344415796.1">
    <property type="nucleotide sequence ID" value="NZ_BAAAQK010000005.1"/>
</dbReference>
<dbReference type="InterPro" id="IPR002575">
    <property type="entry name" value="Aminoglycoside_PTrfase"/>
</dbReference>
<dbReference type="CDD" id="cd05154">
    <property type="entry name" value="ACAD10_11_N-like"/>
    <property type="match status" value="1"/>
</dbReference>
<gene>
    <name evidence="2" type="ORF">GCM10009836_25490</name>
</gene>
<protein>
    <submittedName>
        <fullName evidence="2">Phosphotransferase family protein</fullName>
    </submittedName>
</protein>
<reference evidence="2 3" key="1">
    <citation type="journal article" date="2019" name="Int. J. Syst. Evol. Microbiol.">
        <title>The Global Catalogue of Microorganisms (GCM) 10K type strain sequencing project: providing services to taxonomists for standard genome sequencing and annotation.</title>
        <authorList>
            <consortium name="The Broad Institute Genomics Platform"/>
            <consortium name="The Broad Institute Genome Sequencing Center for Infectious Disease"/>
            <person name="Wu L."/>
            <person name="Ma J."/>
        </authorList>
    </citation>
    <scope>NUCLEOTIDE SEQUENCE [LARGE SCALE GENOMIC DNA]</scope>
    <source>
        <strain evidence="2 3">JCM 16009</strain>
    </source>
</reference>
<evidence type="ECO:0000259" key="1">
    <source>
        <dbReference type="Pfam" id="PF01636"/>
    </source>
</evidence>
<dbReference type="SUPFAM" id="SSF56112">
    <property type="entry name" value="Protein kinase-like (PK-like)"/>
    <property type="match status" value="1"/>
</dbReference>
<feature type="domain" description="Aminoglycoside phosphotransferase" evidence="1">
    <location>
        <begin position="34"/>
        <end position="249"/>
    </location>
</feature>
<dbReference type="InterPro" id="IPR052898">
    <property type="entry name" value="ACAD10-like"/>
</dbReference>
<accession>A0ABN2MZR5</accession>
<keyword evidence="3" id="KW-1185">Reference proteome</keyword>
<dbReference type="EMBL" id="BAAAQK010000005">
    <property type="protein sequence ID" value="GAA1844894.1"/>
    <property type="molecule type" value="Genomic_DNA"/>
</dbReference>
<sequence>MTRPDTLPVAGLDLDRLEPWFRRHVLGVAGGLTATLLTGGMSNLTFLVTDGSRSWVVRRPPLGHVLATAHDMSREFRVMTALRDTGVPVPAAHALCDDLDVLGAPFYVMEYVAGRPFRHAHELAGLGTNRTRAVSTALVDTLAALHRIDPADVGLADFGRPAGFPARQVRRWRKQLDASRSRELPDADRLHAALVERTPADARHAIVHGDYRLDNVLVDDVDRVAAVVDWEMSTLGDPLTDVALLVLYTRLPELLPGHPAVADAPGAPGFLTADALAGRYAESSGHDLGDFGFYLGLAAFKLAVINEGIHYRFLAKKTVGDGFDRAGEAVPPLLEFGIAALER</sequence>
<dbReference type="Proteomes" id="UP001500449">
    <property type="component" value="Unassembled WGS sequence"/>
</dbReference>
<name>A0ABN2MZR5_9PSEU</name>
<evidence type="ECO:0000313" key="2">
    <source>
        <dbReference type="EMBL" id="GAA1844894.1"/>
    </source>
</evidence>